<feature type="transmembrane region" description="Helical" evidence="1">
    <location>
        <begin position="446"/>
        <end position="469"/>
    </location>
</feature>
<gene>
    <name evidence="2" type="primary">acrB2</name>
    <name evidence="2" type="ORF">JV46_07710</name>
</gene>
<keyword evidence="1" id="KW-0472">Membrane</keyword>
<dbReference type="PANTHER" id="PTHR32063:SF0">
    <property type="entry name" value="SWARMING MOTILITY PROTEIN SWRC"/>
    <property type="match status" value="1"/>
</dbReference>
<dbReference type="Gene3D" id="3.30.2090.10">
    <property type="entry name" value="Multidrug efflux transporter AcrB TolC docking domain, DN and DC subdomains"/>
    <property type="match status" value="2"/>
</dbReference>
<dbReference type="PRINTS" id="PR00702">
    <property type="entry name" value="ACRIFLAVINRP"/>
</dbReference>
<keyword evidence="1" id="KW-1133">Transmembrane helix</keyword>
<feature type="transmembrane region" description="Helical" evidence="1">
    <location>
        <begin position="373"/>
        <end position="394"/>
    </location>
</feature>
<feature type="transmembrane region" description="Helical" evidence="1">
    <location>
        <begin position="841"/>
        <end position="862"/>
    </location>
</feature>
<protein>
    <submittedName>
        <fullName evidence="2">Multidrug efflux pump AcrAB, subunit B2</fullName>
    </submittedName>
</protein>
<feature type="transmembrane region" description="Helical" evidence="1">
    <location>
        <begin position="897"/>
        <end position="919"/>
    </location>
</feature>
<organism evidence="2 3">
    <name type="scientific">Solemya velum gill symbiont</name>
    <dbReference type="NCBI Taxonomy" id="2340"/>
    <lineage>
        <taxon>Bacteria</taxon>
        <taxon>Pseudomonadati</taxon>
        <taxon>Pseudomonadota</taxon>
        <taxon>Gammaproteobacteria</taxon>
        <taxon>sulfur-oxidizing symbionts</taxon>
    </lineage>
</organism>
<dbReference type="GO" id="GO:0042910">
    <property type="term" value="F:xenobiotic transmembrane transporter activity"/>
    <property type="evidence" value="ECO:0007669"/>
    <property type="project" value="TreeGrafter"/>
</dbReference>
<dbReference type="PATRIC" id="fig|2340.3.peg.1217"/>
<dbReference type="SUPFAM" id="SSF82866">
    <property type="entry name" value="Multidrug efflux transporter AcrB transmembrane domain"/>
    <property type="match status" value="2"/>
</dbReference>
<evidence type="ECO:0000313" key="3">
    <source>
        <dbReference type="Proteomes" id="UP000030856"/>
    </source>
</evidence>
<dbReference type="AlphaFoldDB" id="A0A0B0H7D5"/>
<dbReference type="Proteomes" id="UP000030856">
    <property type="component" value="Unassembled WGS sequence"/>
</dbReference>
<feature type="transmembrane region" description="Helical" evidence="1">
    <location>
        <begin position="347"/>
        <end position="367"/>
    </location>
</feature>
<accession>A0A0B0H7D5</accession>
<dbReference type="eggNOG" id="COG0841">
    <property type="taxonomic scope" value="Bacteria"/>
</dbReference>
<feature type="transmembrane region" description="Helical" evidence="1">
    <location>
        <begin position="500"/>
        <end position="523"/>
    </location>
</feature>
<dbReference type="InterPro" id="IPR027463">
    <property type="entry name" value="AcrB_DN_DC_subdom"/>
</dbReference>
<evidence type="ECO:0000256" key="1">
    <source>
        <dbReference type="SAM" id="Phobius"/>
    </source>
</evidence>
<proteinExistence type="predicted"/>
<dbReference type="Gene3D" id="3.30.70.1320">
    <property type="entry name" value="Multidrug efflux transporter AcrB pore domain like"/>
    <property type="match status" value="1"/>
</dbReference>
<dbReference type="Gene3D" id="1.20.1640.10">
    <property type="entry name" value="Multidrug efflux transporter AcrB transmembrane domain"/>
    <property type="match status" value="2"/>
</dbReference>
<dbReference type="SUPFAM" id="SSF82693">
    <property type="entry name" value="Multidrug efflux transporter AcrB pore domain, PN1, PN2, PC1 and PC2 subdomains"/>
    <property type="match status" value="3"/>
</dbReference>
<feature type="transmembrane region" description="Helical" evidence="1">
    <location>
        <begin position="944"/>
        <end position="965"/>
    </location>
</feature>
<dbReference type="OrthoDB" id="5287122at2"/>
<dbReference type="PANTHER" id="PTHR32063">
    <property type="match status" value="1"/>
</dbReference>
<dbReference type="EMBL" id="JRAA01000002">
    <property type="protein sequence ID" value="KHF24572.1"/>
    <property type="molecule type" value="Genomic_DNA"/>
</dbReference>
<keyword evidence="1" id="KW-0812">Transmembrane</keyword>
<reference evidence="2 3" key="1">
    <citation type="journal article" date="2014" name="BMC Genomics">
        <title>The genome of the intracellular bacterium of the coastal bivalve, Solemya velum: a blueprint for thriving in and out of symbiosis.</title>
        <authorList>
            <person name="Dmytrenko O."/>
            <person name="Russell S.L."/>
            <person name="Loo W.T."/>
            <person name="Fontanez K.M."/>
            <person name="Liao L."/>
            <person name="Roeselers G."/>
            <person name="Sharma R."/>
            <person name="Stewart F.J."/>
            <person name="Newton I.L."/>
            <person name="Woyke T."/>
            <person name="Wu D."/>
            <person name="Lang J.M."/>
            <person name="Eisen J.A."/>
            <person name="Cavanaugh C.M."/>
        </authorList>
    </citation>
    <scope>NUCLEOTIDE SEQUENCE [LARGE SCALE GENOMIC DNA]</scope>
    <source>
        <strain evidence="2 3">WH</strain>
    </source>
</reference>
<feature type="transmembrane region" description="Helical" evidence="1">
    <location>
        <begin position="971"/>
        <end position="995"/>
    </location>
</feature>
<dbReference type="STRING" id="2340.JV46_07710"/>
<feature type="transmembrane region" description="Helical" evidence="1">
    <location>
        <begin position="321"/>
        <end position="340"/>
    </location>
</feature>
<dbReference type="Pfam" id="PF00873">
    <property type="entry name" value="ACR_tran"/>
    <property type="match status" value="1"/>
</dbReference>
<feature type="transmembrane region" description="Helical" evidence="1">
    <location>
        <begin position="869"/>
        <end position="891"/>
    </location>
</feature>
<dbReference type="Gene3D" id="3.30.70.1430">
    <property type="entry name" value="Multidrug efflux transporter AcrB pore domain"/>
    <property type="match status" value="2"/>
</dbReference>
<dbReference type="SUPFAM" id="SSF82714">
    <property type="entry name" value="Multidrug efflux transporter AcrB TolC docking domain, DN and DC subdomains"/>
    <property type="match status" value="2"/>
</dbReference>
<dbReference type="InterPro" id="IPR001036">
    <property type="entry name" value="Acrflvin-R"/>
</dbReference>
<name>A0A0B0H7D5_SOVGS</name>
<dbReference type="GO" id="GO:0005886">
    <property type="term" value="C:plasma membrane"/>
    <property type="evidence" value="ECO:0007669"/>
    <property type="project" value="TreeGrafter"/>
</dbReference>
<sequence length="1001" mass="108844">MLTLAVVVLGIVAFLQLRIDLLPHIIYPEVRVRVMDPGVPASIMEDQVTRQLEEQLAITEDAIYVQSTTTEGRSSVDLSFAYSKDIDIALRDANTRLDRAKRFLPDTIDPPTIYKRDPFQLPVMEILVSSSLRSPVEVREWTDYSLGPSLLNLPGIAAAEIGGGLKREIQIIIDPHKLESMKFDVIKLTDEIARNNQDTPAGRLQSRVEEIAGRTVGSYQTVDEIRELEIGSTSDGKTIHLADVAKVLDTAEEQRLIVRSNGRPGVKLSIQKQPGANTIEVVDAVEARLQEMRQQSLFPDDISVEPVTDQAGPIRNAINNATAAALGGATLAMLVVYLFLGSLLRTLIVGTAIPVATLITFALMSAAGLNMNIMTLGGLALGIGMLVDSTIVMLENIHRHQMMKSTASEAATEVTSAIIASTSTNLAAVVPFFFLSGLIGLIFRELIFTITAAVIASMVVALTLVPALAGRFTKAEENHSLLQRPLNALTGLYRSGLKKLLHLPTTLKLVLLGGMVVLLVYLMQPFGQLPSNLLPRMDEGLVRISLTSDSGTSITEMERMTSQSEEIVASMPGVQSIFTTVGGFVFGRSSYENANRTSIQVQLVPKGQRDLSAGEWVKQFKKKFASEQIPGLQMRAFVRAIRGLRISQGEDDLSLKIRGPDIDTLNDIGNRLVDELKEVDGLTNVRHSGEETTREMLIGIDRDKAARAGLDSTTIGDAVRIAMDGKTVTTLYDRDRGIDVVVRMDREQWRSPSDVANIQLLAGDNIIRLGDVATIRIEAAPGSIRRDRQQRAVEVNASLSEELSLEQAIRQALTISEKVETPEGYSIAEAGSLQALQEGQALGTILLALALFLVLVVMAVQFESLRNPLVIMFGVPFSGIGVVIGLWLWGIDITMPVWIGMIMLAGIVVNNAIVLVTTIENRRNKGMQRDDAIIEAAGLRLKPILMATLTTVVGMMPLALAYGSGSEMLKPLAVVLVTGLLFSTLISLILVPLLYKHIGNQ</sequence>
<dbReference type="Gene3D" id="3.30.70.1440">
    <property type="entry name" value="Multidrug efflux transporter AcrB pore domain"/>
    <property type="match status" value="1"/>
</dbReference>
<keyword evidence="3" id="KW-1185">Reference proteome</keyword>
<comment type="caution">
    <text evidence="2">The sequence shown here is derived from an EMBL/GenBank/DDBJ whole genome shotgun (WGS) entry which is preliminary data.</text>
</comment>
<evidence type="ECO:0000313" key="2">
    <source>
        <dbReference type="EMBL" id="KHF24572.1"/>
    </source>
</evidence>